<keyword evidence="1" id="KW-0812">Transmembrane</keyword>
<gene>
    <name evidence="2" type="ORF">CWC20_21545</name>
</gene>
<dbReference type="Proteomes" id="UP000307164">
    <property type="component" value="Unassembled WGS sequence"/>
</dbReference>
<comment type="caution">
    <text evidence="2">The sequence shown here is derived from an EMBL/GenBank/DDBJ whole genome shotgun (WGS) entry which is preliminary data.</text>
</comment>
<reference evidence="2 3" key="1">
    <citation type="submission" date="2018-01" db="EMBL/GenBank/DDBJ databases">
        <authorList>
            <person name="Paulsen S."/>
            <person name="Gram L.K."/>
        </authorList>
    </citation>
    <scope>NUCLEOTIDE SEQUENCE [LARGE SCALE GENOMIC DNA]</scope>
    <source>
        <strain evidence="2 3">S3895</strain>
    </source>
</reference>
<evidence type="ECO:0000313" key="2">
    <source>
        <dbReference type="EMBL" id="TMO67491.1"/>
    </source>
</evidence>
<name>A0ABY2VRP1_9GAMM</name>
<feature type="transmembrane region" description="Helical" evidence="1">
    <location>
        <begin position="6"/>
        <end position="27"/>
    </location>
</feature>
<feature type="non-terminal residue" evidence="2">
    <location>
        <position position="1"/>
    </location>
</feature>
<dbReference type="EMBL" id="PNBW01000292">
    <property type="protein sequence ID" value="TMO67491.1"/>
    <property type="molecule type" value="Genomic_DNA"/>
</dbReference>
<protein>
    <submittedName>
        <fullName evidence="2">Uncharacterized protein</fullName>
    </submittedName>
</protein>
<evidence type="ECO:0000313" key="3">
    <source>
        <dbReference type="Proteomes" id="UP000307164"/>
    </source>
</evidence>
<sequence>PYVGQAVAELVGLVGLSVIVALVSIVLEVGGCYGAVDVPVLAEVRLVVDAASEHCLIADRVLLVIHALPL</sequence>
<accession>A0ABY2VRP1</accession>
<organism evidence="2 3">
    <name type="scientific">Pseudoalteromonas aurantia</name>
    <dbReference type="NCBI Taxonomy" id="43654"/>
    <lineage>
        <taxon>Bacteria</taxon>
        <taxon>Pseudomonadati</taxon>
        <taxon>Pseudomonadota</taxon>
        <taxon>Gammaproteobacteria</taxon>
        <taxon>Alteromonadales</taxon>
        <taxon>Pseudoalteromonadaceae</taxon>
        <taxon>Pseudoalteromonas</taxon>
    </lineage>
</organism>
<keyword evidence="1" id="KW-1133">Transmembrane helix</keyword>
<proteinExistence type="predicted"/>
<keyword evidence="1" id="KW-0472">Membrane</keyword>
<evidence type="ECO:0000256" key="1">
    <source>
        <dbReference type="SAM" id="Phobius"/>
    </source>
</evidence>
<reference evidence="3" key="2">
    <citation type="submission" date="2019-06" db="EMBL/GenBank/DDBJ databases">
        <title>Co-occurence of chitin degradation, pigmentation and bioactivity in marine Pseudoalteromonas.</title>
        <authorList>
            <person name="Sonnenschein E.C."/>
            <person name="Bech P.K."/>
        </authorList>
    </citation>
    <scope>NUCLEOTIDE SEQUENCE [LARGE SCALE GENOMIC DNA]</scope>
    <source>
        <strain evidence="3">S3895</strain>
    </source>
</reference>
<keyword evidence="3" id="KW-1185">Reference proteome</keyword>